<keyword evidence="2" id="KW-1185">Reference proteome</keyword>
<accession>A0AAN7ZCH0</accession>
<reference evidence="1 2" key="1">
    <citation type="submission" date="2023-10" db="EMBL/GenBank/DDBJ databases">
        <title>Draft genome sequence of Xylaria bambusicola isolate GMP-LS, the root and basal stem rot pathogen of sugarcane in Indonesia.</title>
        <authorList>
            <person name="Selvaraj P."/>
            <person name="Muralishankar V."/>
            <person name="Muruganantham S."/>
            <person name="Sp S."/>
            <person name="Haryani S."/>
            <person name="Lau K.J.X."/>
            <person name="Naqvi N.I."/>
        </authorList>
    </citation>
    <scope>NUCLEOTIDE SEQUENCE [LARGE SCALE GENOMIC DNA]</scope>
    <source>
        <strain evidence="1">GMP-LS</strain>
    </source>
</reference>
<sequence>MGLETERVVSEEAVDGAVAASAVPGCFAATSEDISLVSLEADTTAALPSRVIVAVDMILCLLRDRLVGM</sequence>
<protein>
    <submittedName>
        <fullName evidence="1">Uncharacterized protein</fullName>
    </submittedName>
</protein>
<gene>
    <name evidence="1" type="ORF">RRF57_010042</name>
</gene>
<comment type="caution">
    <text evidence="1">The sequence shown here is derived from an EMBL/GenBank/DDBJ whole genome shotgun (WGS) entry which is preliminary data.</text>
</comment>
<name>A0AAN7ZCH0_9PEZI</name>
<evidence type="ECO:0000313" key="1">
    <source>
        <dbReference type="EMBL" id="KAK5634328.1"/>
    </source>
</evidence>
<dbReference type="AlphaFoldDB" id="A0AAN7ZCH0"/>
<dbReference type="EMBL" id="JAWHQM010000040">
    <property type="protein sequence ID" value="KAK5634328.1"/>
    <property type="molecule type" value="Genomic_DNA"/>
</dbReference>
<proteinExistence type="predicted"/>
<organism evidence="1 2">
    <name type="scientific">Xylaria bambusicola</name>
    <dbReference type="NCBI Taxonomy" id="326684"/>
    <lineage>
        <taxon>Eukaryota</taxon>
        <taxon>Fungi</taxon>
        <taxon>Dikarya</taxon>
        <taxon>Ascomycota</taxon>
        <taxon>Pezizomycotina</taxon>
        <taxon>Sordariomycetes</taxon>
        <taxon>Xylariomycetidae</taxon>
        <taxon>Xylariales</taxon>
        <taxon>Xylariaceae</taxon>
        <taxon>Xylaria</taxon>
    </lineage>
</organism>
<evidence type="ECO:0000313" key="2">
    <source>
        <dbReference type="Proteomes" id="UP001305414"/>
    </source>
</evidence>
<dbReference type="Proteomes" id="UP001305414">
    <property type="component" value="Unassembled WGS sequence"/>
</dbReference>